<evidence type="ECO:0000313" key="3">
    <source>
        <dbReference type="Proteomes" id="UP000502677"/>
    </source>
</evidence>
<name>A0A6G7XES4_9MICO</name>
<evidence type="ECO:0000256" key="1">
    <source>
        <dbReference type="SAM" id="Coils"/>
    </source>
</evidence>
<organism evidence="2 3">
    <name type="scientific">Leucobacter viscericola</name>
    <dbReference type="NCBI Taxonomy" id="2714935"/>
    <lineage>
        <taxon>Bacteria</taxon>
        <taxon>Bacillati</taxon>
        <taxon>Actinomycetota</taxon>
        <taxon>Actinomycetes</taxon>
        <taxon>Micrococcales</taxon>
        <taxon>Microbacteriaceae</taxon>
        <taxon>Leucobacter</taxon>
    </lineage>
</organism>
<reference evidence="2 3" key="1">
    <citation type="submission" date="2020-03" db="EMBL/GenBank/DDBJ databases">
        <title>Leucobacter sp. nov., isolated from beetles.</title>
        <authorList>
            <person name="Hyun D.-W."/>
            <person name="Bae J.-W."/>
        </authorList>
    </citation>
    <scope>NUCLEOTIDE SEQUENCE [LARGE SCALE GENOMIC DNA]</scope>
    <source>
        <strain evidence="2 3">HDW9C</strain>
    </source>
</reference>
<evidence type="ECO:0000313" key="2">
    <source>
        <dbReference type="EMBL" id="QIK63012.1"/>
    </source>
</evidence>
<sequence>MTQPDSKSPRNFRALAHRFIFHWRDDARRMTAIEAELKSALELVARLEAEVDELRENNLRIVELIDVAERQLTPKALD</sequence>
<dbReference type="AlphaFoldDB" id="A0A6G7XES4"/>
<feature type="coiled-coil region" evidence="1">
    <location>
        <begin position="30"/>
        <end position="71"/>
    </location>
</feature>
<proteinExistence type="predicted"/>
<dbReference type="Proteomes" id="UP000502677">
    <property type="component" value="Chromosome"/>
</dbReference>
<gene>
    <name evidence="2" type="ORF">G7068_07240</name>
</gene>
<protein>
    <submittedName>
        <fullName evidence="2">Uncharacterized protein</fullName>
    </submittedName>
</protein>
<dbReference type="EMBL" id="CP049863">
    <property type="protein sequence ID" value="QIK63012.1"/>
    <property type="molecule type" value="Genomic_DNA"/>
</dbReference>
<keyword evidence="1" id="KW-0175">Coiled coil</keyword>
<keyword evidence="3" id="KW-1185">Reference proteome</keyword>
<dbReference type="KEGG" id="lvi:G7068_07240"/>
<dbReference type="RefSeq" id="WP_166290629.1">
    <property type="nucleotide sequence ID" value="NZ_CP049863.1"/>
</dbReference>
<accession>A0A6G7XES4</accession>